<reference evidence="2" key="1">
    <citation type="submission" date="2022-10" db="EMBL/GenBank/DDBJ databases">
        <title>Streptomyces beihaiensis sp. nov., a chitin degrading actinobacterium, isolated from shrimp pond soil.</title>
        <authorList>
            <person name="Xie J."/>
            <person name="Shen N."/>
        </authorList>
    </citation>
    <scope>NUCLEOTIDE SEQUENCE</scope>
    <source>
        <strain evidence="2">GXMU-J5</strain>
    </source>
</reference>
<sequence>AAAVAAVGAPGAQAAAPGPSDPVVSPEAFDGASHAADSARTSTQDAQWANRAHWKGEKKPESVNNVGDAVHQVDKTGGQLLKSLGR</sequence>
<dbReference type="EMBL" id="JAPHNL010000096">
    <property type="protein sequence ID" value="MCX3060281.1"/>
    <property type="molecule type" value="Genomic_DNA"/>
</dbReference>
<dbReference type="Proteomes" id="UP001163064">
    <property type="component" value="Unassembled WGS sequence"/>
</dbReference>
<proteinExistence type="predicted"/>
<evidence type="ECO:0000313" key="2">
    <source>
        <dbReference type="EMBL" id="MCX3060281.1"/>
    </source>
</evidence>
<keyword evidence="3" id="KW-1185">Reference proteome</keyword>
<protein>
    <submittedName>
        <fullName evidence="2">Uncharacterized protein</fullName>
    </submittedName>
</protein>
<feature type="region of interest" description="Disordered" evidence="1">
    <location>
        <begin position="1"/>
        <end position="86"/>
    </location>
</feature>
<accession>A0ABT3TTB7</accession>
<organism evidence="2 3">
    <name type="scientific">Streptomyces beihaiensis</name>
    <dbReference type="NCBI Taxonomy" id="2984495"/>
    <lineage>
        <taxon>Bacteria</taxon>
        <taxon>Bacillati</taxon>
        <taxon>Actinomycetota</taxon>
        <taxon>Actinomycetes</taxon>
        <taxon>Kitasatosporales</taxon>
        <taxon>Streptomycetaceae</taxon>
        <taxon>Streptomyces</taxon>
    </lineage>
</organism>
<gene>
    <name evidence="2" type="ORF">OFY01_11055</name>
</gene>
<comment type="caution">
    <text evidence="2">The sequence shown here is derived from an EMBL/GenBank/DDBJ whole genome shotgun (WGS) entry which is preliminary data.</text>
</comment>
<evidence type="ECO:0000313" key="3">
    <source>
        <dbReference type="Proteomes" id="UP001163064"/>
    </source>
</evidence>
<feature type="non-terminal residue" evidence="2">
    <location>
        <position position="1"/>
    </location>
</feature>
<evidence type="ECO:0000256" key="1">
    <source>
        <dbReference type="SAM" id="MobiDB-lite"/>
    </source>
</evidence>
<dbReference type="RefSeq" id="WP_266598764.1">
    <property type="nucleotide sequence ID" value="NZ_JAPHNL010000096.1"/>
</dbReference>
<feature type="compositionally biased region" description="Low complexity" evidence="1">
    <location>
        <begin position="1"/>
        <end position="18"/>
    </location>
</feature>
<name>A0ABT3TTB7_9ACTN</name>